<accession>A0ABS5IAT1</accession>
<name>A0ABS5IAT1_9PROT</name>
<proteinExistence type="predicted"/>
<organism evidence="1 2">
    <name type="scientific">Magnetospirillum sulfuroxidans</name>
    <dbReference type="NCBI Taxonomy" id="611300"/>
    <lineage>
        <taxon>Bacteria</taxon>
        <taxon>Pseudomonadati</taxon>
        <taxon>Pseudomonadota</taxon>
        <taxon>Alphaproteobacteria</taxon>
        <taxon>Rhodospirillales</taxon>
        <taxon>Rhodospirillaceae</taxon>
        <taxon>Magnetospirillum</taxon>
    </lineage>
</organism>
<dbReference type="RefSeq" id="WP_211547078.1">
    <property type="nucleotide sequence ID" value="NZ_JAGTUF010000004.1"/>
</dbReference>
<evidence type="ECO:0000313" key="1">
    <source>
        <dbReference type="EMBL" id="MBR9971371.1"/>
    </source>
</evidence>
<sequence>MTDRFADHLIAATRIHANEIHLRGDDDVFRLVAMVRGDAVLMAELSPAQAADFLADAFALCDDGDCYQPGAARMMRLTGERLALPAELSQALVQFLPPRDGGRQLVARLSYAGDVCCGSCGGG</sequence>
<comment type="caution">
    <text evidence="1">The sequence shown here is derived from an EMBL/GenBank/DDBJ whole genome shotgun (WGS) entry which is preliminary data.</text>
</comment>
<protein>
    <submittedName>
        <fullName evidence="1">Uncharacterized protein</fullName>
    </submittedName>
</protein>
<keyword evidence="2" id="KW-1185">Reference proteome</keyword>
<dbReference type="EMBL" id="JAGTUF010000004">
    <property type="protein sequence ID" value="MBR9971371.1"/>
    <property type="molecule type" value="Genomic_DNA"/>
</dbReference>
<evidence type="ECO:0000313" key="2">
    <source>
        <dbReference type="Proteomes" id="UP000680714"/>
    </source>
</evidence>
<gene>
    <name evidence="1" type="ORF">KEC16_06570</name>
</gene>
<reference evidence="1 2" key="1">
    <citation type="submission" date="2021-04" db="EMBL/GenBank/DDBJ databases">
        <title>Magnetospirillum sulfuroxidans sp. nov., a facultative chemolithoautotrophic sulfur-oxidizing alphaproteobacterium isolated from freshwater sediment and proposals for Paramagetospirillum gen. nov., and Magnetospirillaceae fam. nov.</title>
        <authorList>
            <person name="Koziaeva V."/>
            <person name="Geelhoed J.S."/>
            <person name="Sorokin D.Y."/>
            <person name="Grouzdev D.S."/>
        </authorList>
    </citation>
    <scope>NUCLEOTIDE SEQUENCE [LARGE SCALE GENOMIC DNA]</scope>
    <source>
        <strain evidence="1 2">J10</strain>
    </source>
</reference>
<dbReference type="Proteomes" id="UP000680714">
    <property type="component" value="Unassembled WGS sequence"/>
</dbReference>